<reference evidence="6 7" key="1">
    <citation type="journal article" date="2024" name="Nat. Commun.">
        <title>Phylogenomics reveals the evolutionary origins of lichenization in chlorophyte algae.</title>
        <authorList>
            <person name="Puginier C."/>
            <person name="Libourel C."/>
            <person name="Otte J."/>
            <person name="Skaloud P."/>
            <person name="Haon M."/>
            <person name="Grisel S."/>
            <person name="Petersen M."/>
            <person name="Berrin J.G."/>
            <person name="Delaux P.M."/>
            <person name="Dal Grande F."/>
            <person name="Keller J."/>
        </authorList>
    </citation>
    <scope>NUCLEOTIDE SEQUENCE [LARGE SCALE GENOMIC DNA]</scope>
    <source>
        <strain evidence="6 7">SAG 216-7</strain>
    </source>
</reference>
<dbReference type="PANTHER" id="PTHR11655">
    <property type="entry name" value="60S/50S RIBOSOMAL PROTEIN L6/L9"/>
    <property type="match status" value="1"/>
</dbReference>
<feature type="domain" description="Large ribosomal subunit protein uL6 alpha-beta" evidence="5">
    <location>
        <begin position="135"/>
        <end position="209"/>
    </location>
</feature>
<dbReference type="EMBL" id="JALJOT010000001">
    <property type="protein sequence ID" value="KAK9918729.1"/>
    <property type="molecule type" value="Genomic_DNA"/>
</dbReference>
<name>A0ABR2Z3F4_9CHLO</name>
<dbReference type="InterPro" id="IPR036789">
    <property type="entry name" value="Ribosomal_uL6-like_a/b-dom_sf"/>
</dbReference>
<dbReference type="InterPro" id="IPR000702">
    <property type="entry name" value="Ribosomal_uL6-like"/>
</dbReference>
<feature type="domain" description="Large ribosomal subunit protein uL6 alpha-beta" evidence="5">
    <location>
        <begin position="56"/>
        <end position="127"/>
    </location>
</feature>
<proteinExistence type="inferred from homology"/>
<dbReference type="PANTHER" id="PTHR11655:SF14">
    <property type="entry name" value="LARGE RIBOSOMAL SUBUNIT PROTEIN UL6M"/>
    <property type="match status" value="1"/>
</dbReference>
<evidence type="ECO:0000256" key="4">
    <source>
        <dbReference type="RuleBase" id="RU003869"/>
    </source>
</evidence>
<dbReference type="HAMAP" id="MF_01365_B">
    <property type="entry name" value="Ribosomal_uL6_B"/>
    <property type="match status" value="1"/>
</dbReference>
<evidence type="ECO:0000256" key="2">
    <source>
        <dbReference type="ARBA" id="ARBA00022980"/>
    </source>
</evidence>
<dbReference type="Proteomes" id="UP001491310">
    <property type="component" value="Unassembled WGS sequence"/>
</dbReference>
<keyword evidence="2 4" id="KW-0689">Ribosomal protein</keyword>
<evidence type="ECO:0000313" key="7">
    <source>
        <dbReference type="Proteomes" id="UP001491310"/>
    </source>
</evidence>
<evidence type="ECO:0000259" key="5">
    <source>
        <dbReference type="Pfam" id="PF00347"/>
    </source>
</evidence>
<organism evidence="6 7">
    <name type="scientific">Coccomyxa subellipsoidea</name>
    <dbReference type="NCBI Taxonomy" id="248742"/>
    <lineage>
        <taxon>Eukaryota</taxon>
        <taxon>Viridiplantae</taxon>
        <taxon>Chlorophyta</taxon>
        <taxon>core chlorophytes</taxon>
        <taxon>Trebouxiophyceae</taxon>
        <taxon>Trebouxiophyceae incertae sedis</taxon>
        <taxon>Coccomyxaceae</taxon>
        <taxon>Coccomyxa</taxon>
    </lineage>
</organism>
<evidence type="ECO:0000256" key="1">
    <source>
        <dbReference type="ARBA" id="ARBA00009356"/>
    </source>
</evidence>
<keyword evidence="3 4" id="KW-0687">Ribonucleoprotein</keyword>
<gene>
    <name evidence="6" type="ORF">WJX75_006356</name>
</gene>
<accession>A0ABR2Z3F4</accession>
<comment type="caution">
    <text evidence="6">The sequence shown here is derived from an EMBL/GenBank/DDBJ whole genome shotgun (WGS) entry which is preliminary data.</text>
</comment>
<keyword evidence="7" id="KW-1185">Reference proteome</keyword>
<dbReference type="SUPFAM" id="SSF56053">
    <property type="entry name" value="Ribosomal protein L6"/>
    <property type="match status" value="2"/>
</dbReference>
<sequence>MESCSHSHFGGSSRCLRQLSQRTAVSRALVQTRCQAPPRGSEFGKESRIGKAPILIPKGVQLTLTRDLLKVKGPKGELELAIPEIVEITQQENALRVYKTEESRKANEVHGLIRALANNMVVGTSTGWTKTLSLVGVGYRASVSGTKLVLNLGYSHPIEMDFPKGVTVAVEKATTVVVTGYDKEQVGQFAAKVRAKRPPEPYKQKGVRYIDEIVRKKEGKRGK</sequence>
<evidence type="ECO:0000256" key="3">
    <source>
        <dbReference type="ARBA" id="ARBA00023274"/>
    </source>
</evidence>
<dbReference type="NCBIfam" id="TIGR03654">
    <property type="entry name" value="L6_bact"/>
    <property type="match status" value="1"/>
</dbReference>
<dbReference type="InterPro" id="IPR019906">
    <property type="entry name" value="Ribosomal_uL6_bac-type"/>
</dbReference>
<evidence type="ECO:0000313" key="6">
    <source>
        <dbReference type="EMBL" id="KAK9918729.1"/>
    </source>
</evidence>
<dbReference type="PRINTS" id="PR00059">
    <property type="entry name" value="RIBOSOMALL6"/>
</dbReference>
<dbReference type="Gene3D" id="3.90.930.12">
    <property type="entry name" value="Ribosomal protein L6, alpha-beta domain"/>
    <property type="match status" value="2"/>
</dbReference>
<comment type="similarity">
    <text evidence="1 4">Belongs to the universal ribosomal protein uL6 family.</text>
</comment>
<dbReference type="InterPro" id="IPR020040">
    <property type="entry name" value="Ribosomal_uL6_a/b-dom"/>
</dbReference>
<dbReference type="Pfam" id="PF00347">
    <property type="entry name" value="Ribosomal_L6"/>
    <property type="match status" value="2"/>
</dbReference>
<protein>
    <recommendedName>
        <fullName evidence="5">Large ribosomal subunit protein uL6 alpha-beta domain-containing protein</fullName>
    </recommendedName>
</protein>